<feature type="region of interest" description="Disordered" evidence="1">
    <location>
        <begin position="130"/>
        <end position="165"/>
    </location>
</feature>
<feature type="compositionally biased region" description="Basic and acidic residues" evidence="1">
    <location>
        <begin position="208"/>
        <end position="227"/>
    </location>
</feature>
<evidence type="ECO:0000313" key="2">
    <source>
        <dbReference type="EMBL" id="CAF0909162.1"/>
    </source>
</evidence>
<dbReference type="AlphaFoldDB" id="A0A8S2DEG1"/>
<feature type="compositionally biased region" description="Polar residues" evidence="1">
    <location>
        <begin position="152"/>
        <end position="161"/>
    </location>
</feature>
<comment type="caution">
    <text evidence="2">The sequence shown here is derived from an EMBL/GenBank/DDBJ whole genome shotgun (WGS) entry which is preliminary data.</text>
</comment>
<organism evidence="2 4">
    <name type="scientific">Didymodactylos carnosus</name>
    <dbReference type="NCBI Taxonomy" id="1234261"/>
    <lineage>
        <taxon>Eukaryota</taxon>
        <taxon>Metazoa</taxon>
        <taxon>Spiralia</taxon>
        <taxon>Gnathifera</taxon>
        <taxon>Rotifera</taxon>
        <taxon>Eurotatoria</taxon>
        <taxon>Bdelloidea</taxon>
        <taxon>Philodinida</taxon>
        <taxon>Philodinidae</taxon>
        <taxon>Didymodactylos</taxon>
    </lineage>
</organism>
<proteinExistence type="predicted"/>
<reference evidence="2" key="1">
    <citation type="submission" date="2021-02" db="EMBL/GenBank/DDBJ databases">
        <authorList>
            <person name="Nowell W R."/>
        </authorList>
    </citation>
    <scope>NUCLEOTIDE SEQUENCE</scope>
</reference>
<feature type="region of interest" description="Disordered" evidence="1">
    <location>
        <begin position="45"/>
        <end position="64"/>
    </location>
</feature>
<dbReference type="Proteomes" id="UP000682733">
    <property type="component" value="Unassembled WGS sequence"/>
</dbReference>
<gene>
    <name evidence="2" type="ORF">OVA965_LOCUS10029</name>
    <name evidence="3" type="ORF">TMI583_LOCUS10025</name>
</gene>
<dbReference type="Proteomes" id="UP000677228">
    <property type="component" value="Unassembled WGS sequence"/>
</dbReference>
<evidence type="ECO:0000313" key="3">
    <source>
        <dbReference type="EMBL" id="CAF3688450.1"/>
    </source>
</evidence>
<feature type="region of interest" description="Disordered" evidence="1">
    <location>
        <begin position="204"/>
        <end position="227"/>
    </location>
</feature>
<feature type="compositionally biased region" description="Polar residues" evidence="1">
    <location>
        <begin position="45"/>
        <end position="62"/>
    </location>
</feature>
<sequence>MRRLGDIPHINLQLPISQGDGYEIYDSFRSFSNFRTVRSSTSLRKSLLDSSQQRDTLPPNNRSRSRLRKIDLDDHQSRLNDQLASINLLKLKSSHLSTTSENTHKSSQVDAISNSLINAGYSKSSLKKIVQNSQQRSVQKKQVVDVRKDSPISKTTRSSSGDRLLEHSESIFGEIEEIKKPSINTATWASHRQHLDILQKKMLHSRARNRDNKHNNNRENHKNGDREMMSASKELLPNDVLYHRIEQLTRLYFPSIQILRHTQSPETNLNRVKLYQQMVRKLPKLYAEL</sequence>
<name>A0A8S2DEG1_9BILA</name>
<evidence type="ECO:0000313" key="4">
    <source>
        <dbReference type="Proteomes" id="UP000677228"/>
    </source>
</evidence>
<feature type="compositionally biased region" description="Basic and acidic residues" evidence="1">
    <location>
        <begin position="142"/>
        <end position="151"/>
    </location>
</feature>
<evidence type="ECO:0000256" key="1">
    <source>
        <dbReference type="SAM" id="MobiDB-lite"/>
    </source>
</evidence>
<feature type="compositionally biased region" description="Low complexity" evidence="1">
    <location>
        <begin position="130"/>
        <end position="141"/>
    </location>
</feature>
<protein>
    <submittedName>
        <fullName evidence="2">Uncharacterized protein</fullName>
    </submittedName>
</protein>
<accession>A0A8S2DEG1</accession>
<dbReference type="EMBL" id="CAJOBA010003645">
    <property type="protein sequence ID" value="CAF3688450.1"/>
    <property type="molecule type" value="Genomic_DNA"/>
</dbReference>
<dbReference type="EMBL" id="CAJNOK010003644">
    <property type="protein sequence ID" value="CAF0909162.1"/>
    <property type="molecule type" value="Genomic_DNA"/>
</dbReference>